<dbReference type="Pfam" id="PF07581">
    <property type="entry name" value="Glug"/>
    <property type="match status" value="1"/>
</dbReference>
<dbReference type="EMBL" id="JAMOGB010000002">
    <property type="protein sequence ID" value="MDO0876497.1"/>
    <property type="molecule type" value="Genomic_DNA"/>
</dbReference>
<evidence type="ECO:0000259" key="1">
    <source>
        <dbReference type="Pfam" id="PF05342"/>
    </source>
</evidence>
<feature type="domain" description="GLUG" evidence="2">
    <location>
        <begin position="129"/>
        <end position="152"/>
    </location>
</feature>
<comment type="caution">
    <text evidence="3">The sequence shown here is derived from an EMBL/GenBank/DDBJ whole genome shotgun (WGS) entry which is preliminary data.</text>
</comment>
<dbReference type="InterPro" id="IPR011493">
    <property type="entry name" value="GLUG"/>
</dbReference>
<dbReference type="SUPFAM" id="SSF51126">
    <property type="entry name" value="Pectin lyase-like"/>
    <property type="match status" value="1"/>
</dbReference>
<reference evidence="3" key="1">
    <citation type="submission" date="2022-05" db="EMBL/GenBank/DDBJ databases">
        <title>Genome-based reclassification of Anoxybacillus salavatliensis Cihan et al. as a later heterotypic synonym of Anoxybacillus gonensis Belduz et al. 2003.</title>
        <authorList>
            <person name="Inan Bektas K."/>
            <person name="Guler H.I."/>
            <person name="Belduz A.O."/>
            <person name="Canakci S."/>
        </authorList>
    </citation>
    <scope>NUCLEOTIDE SEQUENCE</scope>
    <source>
        <strain evidence="3">NCIMB 13933</strain>
    </source>
</reference>
<protein>
    <recommendedName>
        <fullName evidence="5">GLUG domain-containing protein</fullName>
    </recommendedName>
</protein>
<evidence type="ECO:0000313" key="3">
    <source>
        <dbReference type="EMBL" id="MDO0876497.1"/>
    </source>
</evidence>
<dbReference type="InterPro" id="IPR011050">
    <property type="entry name" value="Pectin_lyase_fold/virulence"/>
</dbReference>
<evidence type="ECO:0000259" key="2">
    <source>
        <dbReference type="Pfam" id="PF07581"/>
    </source>
</evidence>
<dbReference type="Proteomes" id="UP001176117">
    <property type="component" value="Unassembled WGS sequence"/>
</dbReference>
<dbReference type="KEGG" id="agn:AFK25_03815"/>
<dbReference type="GO" id="GO:0008270">
    <property type="term" value="F:zinc ion binding"/>
    <property type="evidence" value="ECO:0007669"/>
    <property type="project" value="InterPro"/>
</dbReference>
<dbReference type="RefSeq" id="WP_035065093.1">
    <property type="nucleotide sequence ID" value="NZ_CP012152.1"/>
</dbReference>
<feature type="domain" description="Peptidase M26 N-terminal" evidence="1">
    <location>
        <begin position="20"/>
        <end position="125"/>
    </location>
</feature>
<keyword evidence="4" id="KW-1185">Reference proteome</keyword>
<dbReference type="InterPro" id="IPR008006">
    <property type="entry name" value="Peptidase_M26_N_dom"/>
</dbReference>
<dbReference type="GO" id="GO:0004222">
    <property type="term" value="F:metalloendopeptidase activity"/>
    <property type="evidence" value="ECO:0007669"/>
    <property type="project" value="InterPro"/>
</dbReference>
<dbReference type="GO" id="GO:0016020">
    <property type="term" value="C:membrane"/>
    <property type="evidence" value="ECO:0007669"/>
    <property type="project" value="InterPro"/>
</dbReference>
<evidence type="ECO:0008006" key="5">
    <source>
        <dbReference type="Google" id="ProtNLM"/>
    </source>
</evidence>
<evidence type="ECO:0000313" key="4">
    <source>
        <dbReference type="Proteomes" id="UP001176117"/>
    </source>
</evidence>
<name>A0AAW7TGD6_9BACL</name>
<dbReference type="AlphaFoldDB" id="A0AAW7TGD6"/>
<organism evidence="3 4">
    <name type="scientific">Anoxybacillus gonensis</name>
    <dbReference type="NCBI Taxonomy" id="198467"/>
    <lineage>
        <taxon>Bacteria</taxon>
        <taxon>Bacillati</taxon>
        <taxon>Bacillota</taxon>
        <taxon>Bacilli</taxon>
        <taxon>Bacillales</taxon>
        <taxon>Anoxybacillaceae</taxon>
        <taxon>Anoxybacillus</taxon>
    </lineage>
</organism>
<proteinExistence type="predicted"/>
<sequence length="417" mass="45416">MLGVGTQSNPYIIQTPQDLHNVRNNLTAYYELGNDIDMSGWGNFTPIGTSSEKFMGNFNGKGYKIKNLTINSTTAYVGLFSFTENATIQNLAIENANVVGQNVNYVGILAGNITNSTIKNCYTTGNVSGQYGIGGLVGWHYSGLIENCFSHANTTGRGRVGGLVGNGATSNSLVNKCYSTGLVTVTPDPNLYNGGLVGSHVDSTKVTNSYFDINTSGQTISAGGTGKTTAEMKQQTTYVGWDFTNTWGINNDYPYLQIFGVPTAPPKKETITIQSYVNHIHSKTSKINKSTKQTQSFLNTIQTLSERHTSTKRTISSYTLPNATSVQKQNRTVRSVTQHVTSYMNPIDSIVERKTKTIQQLLSYINHIKSNVIAVAPIQNKIVNASVYVIENTSTVQFEDNLSNTYAIENPSVVEVI</sequence>
<dbReference type="Gene3D" id="2.160.20.110">
    <property type="match status" value="1"/>
</dbReference>
<accession>A0AAW7TGD6</accession>
<dbReference type="Pfam" id="PF05342">
    <property type="entry name" value="Peptidase_M26_N"/>
    <property type="match status" value="1"/>
</dbReference>
<gene>
    <name evidence="3" type="ORF">NBU54_02235</name>
</gene>